<evidence type="ECO:0000313" key="2">
    <source>
        <dbReference type="EMBL" id="AYM54123.1"/>
    </source>
</evidence>
<dbReference type="GO" id="GO:0016788">
    <property type="term" value="F:hydrolase activity, acting on ester bonds"/>
    <property type="evidence" value="ECO:0007669"/>
    <property type="project" value="UniProtKB-ARBA"/>
</dbReference>
<organism evidence="2">
    <name type="scientific">Chondromyces catenulatus</name>
    <dbReference type="NCBI Taxonomy" id="1653841"/>
    <lineage>
        <taxon>Bacteria</taxon>
        <taxon>Pseudomonadati</taxon>
        <taxon>Myxococcota</taxon>
        <taxon>Polyangia</taxon>
        <taxon>Polyangiales</taxon>
        <taxon>Polyangiaceae</taxon>
        <taxon>Chondromyces</taxon>
    </lineage>
</organism>
<dbReference type="AlphaFoldDB" id="A0A3S7UZE9"/>
<protein>
    <submittedName>
        <fullName evidence="2">Uncharacterized protein</fullName>
    </submittedName>
</protein>
<dbReference type="InterPro" id="IPR036514">
    <property type="entry name" value="SGNH_hydro_sf"/>
</dbReference>
<dbReference type="EMBL" id="MH908917">
    <property type="protein sequence ID" value="AYM54123.1"/>
    <property type="molecule type" value="Genomic_DNA"/>
</dbReference>
<accession>A0A3S7UZE9</accession>
<dbReference type="Gene3D" id="3.40.50.1110">
    <property type="entry name" value="SGNH hydrolase"/>
    <property type="match status" value="1"/>
</dbReference>
<reference evidence="2" key="1">
    <citation type="journal article" date="2018" name="J. Ind. Microbiol. Biotechnol.">
        <title>Genome mining reveals uncommon alkylpyrones as type III PKS products from myxobacteria.</title>
        <authorList>
            <person name="Hug J.J."/>
            <person name="Panter F."/>
            <person name="Krug D."/>
            <person name="Muller R."/>
        </authorList>
    </citation>
    <scope>NUCLEOTIDE SEQUENCE</scope>
    <source>
        <strain evidence="2">Sp. MSr9030</strain>
    </source>
</reference>
<feature type="region of interest" description="Disordered" evidence="1">
    <location>
        <begin position="1"/>
        <end position="20"/>
    </location>
</feature>
<feature type="region of interest" description="Disordered" evidence="1">
    <location>
        <begin position="274"/>
        <end position="316"/>
    </location>
</feature>
<evidence type="ECO:0000256" key="1">
    <source>
        <dbReference type="SAM" id="MobiDB-lite"/>
    </source>
</evidence>
<dbReference type="CDD" id="cd00229">
    <property type="entry name" value="SGNH_hydrolase"/>
    <property type="match status" value="1"/>
</dbReference>
<feature type="region of interest" description="Disordered" evidence="1">
    <location>
        <begin position="77"/>
        <end position="106"/>
    </location>
</feature>
<sequence length="316" mass="33967">MCPNVCDADGPHPRVSDRPGLSMSSISTCSLIALVLLAPLGACAPSAQRSLQPVTPALPAHASDQGAHAEIAHATVPSEPTAATREEPAFSPERVATSAAPQAEPALPIPPRTVVLHVGDSFLMAGFAQTLRPKMKDLAAYYEVRSEQSSYTTNWSFKLAKLVGDYHPDLVVINLGANEVDLLDLAGRAEAIERLVKIVGDRPCVWVSPPLWRKDTGIIDVIRARSAPCRFFDSDAVAGMVSRQHDTIHPDAHGGEAWAEAFWRWLLAERAPAPRPGEKLPSGSGRHPVNPWRLKPAPPEEHAPRGAQTAAQAHPR</sequence>
<dbReference type="SUPFAM" id="SSF52266">
    <property type="entry name" value="SGNH hydrolase"/>
    <property type="match status" value="1"/>
</dbReference>
<name>A0A3S7UZE9_9BACT</name>
<proteinExistence type="predicted"/>